<comment type="caution">
    <text evidence="5">The sequence shown here is derived from an EMBL/GenBank/DDBJ whole genome shotgun (WGS) entry which is preliminary data.</text>
</comment>
<feature type="domain" description="Fumarylacetoacetase-like C-terminal" evidence="3">
    <location>
        <begin position="56"/>
        <end position="249"/>
    </location>
</feature>
<keyword evidence="2" id="KW-0479">Metal-binding</keyword>
<dbReference type="SUPFAM" id="SSF56529">
    <property type="entry name" value="FAH"/>
    <property type="match status" value="1"/>
</dbReference>
<dbReference type="InterPro" id="IPR036663">
    <property type="entry name" value="Fumarylacetoacetase_C_sf"/>
</dbReference>
<sequence length="253" mass="28004">MKFVRFTVESEVFTGVLSSEEIQVVSGDIFGEWDYTGRLFSYHDVQILAPLEPNQVIGIGANFVTSVEELPEKSPELPVFFFKPTSSVIGPDEEIVIPEAIEQVKFESELAVVIGKEAKDVEEPDVFDYVFGYTIANDVTAPQFFHEDGHWMIGKSFDTFTPLGPCIETELDPLNVFVEAKVNGNEKQNSPTHLMIVSIQKMISYLSRVMTLKPGDVILTGSPVGAELVGDGAVIECEIKEIGVLGNHFVKRK</sequence>
<gene>
    <name evidence="5" type="ORF">ACFFH4_07160</name>
</gene>
<evidence type="ECO:0000313" key="5">
    <source>
        <dbReference type="EMBL" id="MFC0558828.1"/>
    </source>
</evidence>
<organism evidence="5 6">
    <name type="scientific">Halalkalibacter alkalisediminis</name>
    <dbReference type="NCBI Taxonomy" id="935616"/>
    <lineage>
        <taxon>Bacteria</taxon>
        <taxon>Bacillati</taxon>
        <taxon>Bacillota</taxon>
        <taxon>Bacilli</taxon>
        <taxon>Bacillales</taxon>
        <taxon>Bacillaceae</taxon>
        <taxon>Halalkalibacter</taxon>
    </lineage>
</organism>
<accession>A0ABV6NFA0</accession>
<dbReference type="GO" id="GO:0016787">
    <property type="term" value="F:hydrolase activity"/>
    <property type="evidence" value="ECO:0007669"/>
    <property type="project" value="UniProtKB-KW"/>
</dbReference>
<keyword evidence="6" id="KW-1185">Reference proteome</keyword>
<dbReference type="PANTHER" id="PTHR11820">
    <property type="entry name" value="ACYLPYRUVASE"/>
    <property type="match status" value="1"/>
</dbReference>
<proteinExistence type="inferred from homology"/>
<dbReference type="Pfam" id="PF01557">
    <property type="entry name" value="FAA_hydrolase"/>
    <property type="match status" value="1"/>
</dbReference>
<keyword evidence="5" id="KW-0378">Hydrolase</keyword>
<name>A0ABV6NFA0_9BACI</name>
<dbReference type="EMBL" id="JBHLTR010000006">
    <property type="protein sequence ID" value="MFC0558828.1"/>
    <property type="molecule type" value="Genomic_DNA"/>
</dbReference>
<evidence type="ECO:0000259" key="3">
    <source>
        <dbReference type="Pfam" id="PF01557"/>
    </source>
</evidence>
<dbReference type="RefSeq" id="WP_273839562.1">
    <property type="nucleotide sequence ID" value="NZ_JAQQWT010000001.1"/>
</dbReference>
<evidence type="ECO:0000259" key="4">
    <source>
        <dbReference type="Pfam" id="PF10370"/>
    </source>
</evidence>
<reference evidence="5 6" key="1">
    <citation type="submission" date="2024-09" db="EMBL/GenBank/DDBJ databases">
        <authorList>
            <person name="Sun Q."/>
            <person name="Mori K."/>
        </authorList>
    </citation>
    <scope>NUCLEOTIDE SEQUENCE [LARGE SCALE GENOMIC DNA]</scope>
    <source>
        <strain evidence="5 6">NCAIM B.02301</strain>
    </source>
</reference>
<feature type="domain" description="Rv2993c-like N-terminal" evidence="4">
    <location>
        <begin position="1"/>
        <end position="50"/>
    </location>
</feature>
<dbReference type="PANTHER" id="PTHR11820:SF7">
    <property type="entry name" value="ACYLPYRUVASE FAHD1, MITOCHONDRIAL"/>
    <property type="match status" value="1"/>
</dbReference>
<dbReference type="Gene3D" id="3.90.850.10">
    <property type="entry name" value="Fumarylacetoacetase-like, C-terminal domain"/>
    <property type="match status" value="1"/>
</dbReference>
<dbReference type="InterPro" id="IPR011234">
    <property type="entry name" value="Fumarylacetoacetase-like_C"/>
</dbReference>
<evidence type="ECO:0000256" key="1">
    <source>
        <dbReference type="ARBA" id="ARBA00010211"/>
    </source>
</evidence>
<comment type="similarity">
    <text evidence="1">Belongs to the FAH family.</text>
</comment>
<dbReference type="Pfam" id="PF10370">
    <property type="entry name" value="Rv2993c-like_N"/>
    <property type="match status" value="1"/>
</dbReference>
<dbReference type="EC" id="3.7.-.-" evidence="5"/>
<dbReference type="Gene3D" id="2.30.30.370">
    <property type="entry name" value="FAH"/>
    <property type="match status" value="1"/>
</dbReference>
<dbReference type="Proteomes" id="UP001589833">
    <property type="component" value="Unassembled WGS sequence"/>
</dbReference>
<protein>
    <submittedName>
        <fullName evidence="5">Fumarylacetoacetate hydrolase family protein</fullName>
        <ecNumber evidence="5">3.7.-.-</ecNumber>
    </submittedName>
</protein>
<evidence type="ECO:0000256" key="2">
    <source>
        <dbReference type="ARBA" id="ARBA00022723"/>
    </source>
</evidence>
<dbReference type="InterPro" id="IPR018833">
    <property type="entry name" value="Rv2993c-like_N"/>
</dbReference>
<evidence type="ECO:0000313" key="6">
    <source>
        <dbReference type="Proteomes" id="UP001589833"/>
    </source>
</evidence>